<organism evidence="1 2">
    <name type="scientific">Chroococcidiopsis thermalis (strain PCC 7203)</name>
    <dbReference type="NCBI Taxonomy" id="251229"/>
    <lineage>
        <taxon>Bacteria</taxon>
        <taxon>Bacillati</taxon>
        <taxon>Cyanobacteriota</taxon>
        <taxon>Cyanophyceae</taxon>
        <taxon>Chroococcidiopsidales</taxon>
        <taxon>Chroococcidiopsidaceae</taxon>
        <taxon>Chroococcidiopsis</taxon>
    </lineage>
</organism>
<dbReference type="EMBL" id="CP003597">
    <property type="protein sequence ID" value="AFY89899.1"/>
    <property type="molecule type" value="Genomic_DNA"/>
</dbReference>
<dbReference type="KEGG" id="cthe:Chro_4507"/>
<dbReference type="RefSeq" id="WP_015156439.1">
    <property type="nucleotide sequence ID" value="NC_019695.1"/>
</dbReference>
<sequence length="87" mass="9603">MKRLGFISPLLVCANCLGSWESVAMAVESLFMGGAARFWRLGDRLSQAQSAEINDNFGYGSIELHSSEPRTQLDSGRYRYKTVPLSG</sequence>
<reference evidence="1 2" key="1">
    <citation type="submission" date="2012-06" db="EMBL/GenBank/DDBJ databases">
        <title>Finished chromosome of genome of Chroococcidiopsis thermalis PCC 7203.</title>
        <authorList>
            <consortium name="US DOE Joint Genome Institute"/>
            <person name="Gugger M."/>
            <person name="Coursin T."/>
            <person name="Rippka R."/>
            <person name="Tandeau De Marsac N."/>
            <person name="Huntemann M."/>
            <person name="Wei C.-L."/>
            <person name="Han J."/>
            <person name="Detter J.C."/>
            <person name="Han C."/>
            <person name="Tapia R."/>
            <person name="Davenport K."/>
            <person name="Daligault H."/>
            <person name="Erkkila T."/>
            <person name="Gu W."/>
            <person name="Munk A.C.C."/>
            <person name="Teshima H."/>
            <person name="Xu Y."/>
            <person name="Chain P."/>
            <person name="Chen A."/>
            <person name="Krypides N."/>
            <person name="Mavromatis K."/>
            <person name="Markowitz V."/>
            <person name="Szeto E."/>
            <person name="Ivanova N."/>
            <person name="Mikhailova N."/>
            <person name="Ovchinnikova G."/>
            <person name="Pagani I."/>
            <person name="Pati A."/>
            <person name="Goodwin L."/>
            <person name="Peters L."/>
            <person name="Pitluck S."/>
            <person name="Woyke T."/>
            <person name="Kerfeld C."/>
        </authorList>
    </citation>
    <scope>NUCLEOTIDE SEQUENCE [LARGE SCALE GENOMIC DNA]</scope>
    <source>
        <strain evidence="1 2">PCC 7203</strain>
    </source>
</reference>
<accession>K9U6L9</accession>
<evidence type="ECO:0000313" key="2">
    <source>
        <dbReference type="Proteomes" id="UP000010384"/>
    </source>
</evidence>
<dbReference type="Proteomes" id="UP000010384">
    <property type="component" value="Chromosome"/>
</dbReference>
<dbReference type="InParanoid" id="K9U6L9"/>
<keyword evidence="2" id="KW-1185">Reference proteome</keyword>
<proteinExistence type="predicted"/>
<dbReference type="AlphaFoldDB" id="K9U6L9"/>
<dbReference type="HOGENOM" id="CLU_2554909_0_0_3"/>
<evidence type="ECO:0000313" key="1">
    <source>
        <dbReference type="EMBL" id="AFY89899.1"/>
    </source>
</evidence>
<gene>
    <name evidence="1" type="ORF">Chro_4507</name>
</gene>
<protein>
    <submittedName>
        <fullName evidence="1">Uncharacterized protein</fullName>
    </submittedName>
</protein>
<name>K9U6L9_CHRTP</name>
<dbReference type="STRING" id="251229.Chro_4507"/>